<evidence type="ECO:0000256" key="1">
    <source>
        <dbReference type="PROSITE-ProRule" id="PRU00047"/>
    </source>
</evidence>
<gene>
    <name evidence="4" type="ORF">CFOL_v3_11392</name>
</gene>
<evidence type="ECO:0000256" key="2">
    <source>
        <dbReference type="SAM" id="Coils"/>
    </source>
</evidence>
<dbReference type="Pfam" id="PF00098">
    <property type="entry name" value="zf-CCHC"/>
    <property type="match status" value="1"/>
</dbReference>
<dbReference type="InterPro" id="IPR001878">
    <property type="entry name" value="Znf_CCHC"/>
</dbReference>
<comment type="caution">
    <text evidence="4">The sequence shown here is derived from an EMBL/GenBank/DDBJ whole genome shotgun (WGS) entry which is preliminary data.</text>
</comment>
<reference evidence="5" key="1">
    <citation type="submission" date="2016-04" db="EMBL/GenBank/DDBJ databases">
        <title>Cephalotus genome sequencing.</title>
        <authorList>
            <person name="Fukushima K."/>
            <person name="Hasebe M."/>
            <person name="Fang X."/>
        </authorList>
    </citation>
    <scope>NUCLEOTIDE SEQUENCE [LARGE SCALE GENOMIC DNA]</scope>
    <source>
        <strain evidence="5">cv. St1</strain>
    </source>
</reference>
<name>A0A1Q3BIY9_CEPFO</name>
<dbReference type="EMBL" id="BDDD01000591">
    <property type="protein sequence ID" value="GAV67888.1"/>
    <property type="molecule type" value="Genomic_DNA"/>
</dbReference>
<organism evidence="4 5">
    <name type="scientific">Cephalotus follicularis</name>
    <name type="common">Albany pitcher plant</name>
    <dbReference type="NCBI Taxonomy" id="3775"/>
    <lineage>
        <taxon>Eukaryota</taxon>
        <taxon>Viridiplantae</taxon>
        <taxon>Streptophyta</taxon>
        <taxon>Embryophyta</taxon>
        <taxon>Tracheophyta</taxon>
        <taxon>Spermatophyta</taxon>
        <taxon>Magnoliopsida</taxon>
        <taxon>eudicotyledons</taxon>
        <taxon>Gunneridae</taxon>
        <taxon>Pentapetalae</taxon>
        <taxon>rosids</taxon>
        <taxon>fabids</taxon>
        <taxon>Oxalidales</taxon>
        <taxon>Cephalotaceae</taxon>
        <taxon>Cephalotus</taxon>
    </lineage>
</organism>
<dbReference type="Gene3D" id="4.10.60.10">
    <property type="entry name" value="Zinc finger, CCHC-type"/>
    <property type="match status" value="2"/>
</dbReference>
<keyword evidence="1" id="KW-0863">Zinc-finger</keyword>
<proteinExistence type="predicted"/>
<dbReference type="SMART" id="SM00343">
    <property type="entry name" value="ZnF_C2HC"/>
    <property type="match status" value="4"/>
</dbReference>
<sequence>MFCRFTNIINALQALDKTYSNSELVRKILRCLPRSWMPKVTAIEEAKNLNVLPLEDLLGSLMTHELSMQKKDDDGEKEKKKIVALKSSQIEDFEDGDDDEELAHITRKLKKFLASKKKFGGKPNKKIHQKGESSKLEEIICFECNKPGHYKSDCPRLKKNDLLKKKKKAMIATWDDSDESSSDEDSNEEVTQIALMALEEKGEEESDEVTYDELVLIVEKYSSMIASLKKKVKTLVNENDELKSINLAKEENSNEIEVDLLENEVAYLEKENRNLKEEIEALKKSFSKFSNSSEKLENLLGMQRCVFDKAGLRYEEMNNVKLYQTFFERKERIEKEKVENVQIKKIFVKTVCDYCGKNGHTFFTCFHKKNAMFKKNLNNSCTFCGKHGHTSSQCYHKKNAIYKKKINAFCTHCGKYDHAFSSCFYKRNNMYKRRIIVSCNNCGKNGHTSTSCFYKENILNDLNFSRVKKSWVPKGTILTNPKGPKVCWVPQTNI</sequence>
<keyword evidence="1" id="KW-0862">Zinc</keyword>
<feature type="domain" description="CCHC-type" evidence="3">
    <location>
        <begin position="141"/>
        <end position="156"/>
    </location>
</feature>
<keyword evidence="2" id="KW-0175">Coiled coil</keyword>
<feature type="domain" description="CCHC-type" evidence="3">
    <location>
        <begin position="381"/>
        <end position="394"/>
    </location>
</feature>
<accession>A0A1Q3BIY9</accession>
<dbReference type="GO" id="GO:0008270">
    <property type="term" value="F:zinc ion binding"/>
    <property type="evidence" value="ECO:0007669"/>
    <property type="project" value="UniProtKB-KW"/>
</dbReference>
<evidence type="ECO:0000313" key="4">
    <source>
        <dbReference type="EMBL" id="GAV67888.1"/>
    </source>
</evidence>
<dbReference type="SUPFAM" id="SSF57756">
    <property type="entry name" value="Retrovirus zinc finger-like domains"/>
    <property type="match status" value="2"/>
</dbReference>
<dbReference type="Pfam" id="PF14223">
    <property type="entry name" value="Retrotran_gag_2"/>
    <property type="match status" value="1"/>
</dbReference>
<dbReference type="AlphaFoldDB" id="A0A1Q3BIY9"/>
<keyword evidence="1" id="KW-0479">Metal-binding</keyword>
<feature type="domain" description="CCHC-type" evidence="3">
    <location>
        <begin position="439"/>
        <end position="452"/>
    </location>
</feature>
<keyword evidence="5" id="KW-1185">Reference proteome</keyword>
<feature type="coiled-coil region" evidence="2">
    <location>
        <begin position="218"/>
        <end position="292"/>
    </location>
</feature>
<dbReference type="GO" id="GO:0003676">
    <property type="term" value="F:nucleic acid binding"/>
    <property type="evidence" value="ECO:0007669"/>
    <property type="project" value="InterPro"/>
</dbReference>
<dbReference type="OrthoDB" id="1751274at2759"/>
<evidence type="ECO:0000313" key="5">
    <source>
        <dbReference type="Proteomes" id="UP000187406"/>
    </source>
</evidence>
<dbReference type="PROSITE" id="PS50158">
    <property type="entry name" value="ZF_CCHC"/>
    <property type="match status" value="3"/>
</dbReference>
<evidence type="ECO:0000259" key="3">
    <source>
        <dbReference type="PROSITE" id="PS50158"/>
    </source>
</evidence>
<protein>
    <submittedName>
        <fullName evidence="4">Zf-CCHC domain-containing protein/UBN2 domain-containing protein</fullName>
    </submittedName>
</protein>
<dbReference type="Proteomes" id="UP000187406">
    <property type="component" value="Unassembled WGS sequence"/>
</dbReference>
<dbReference type="InterPro" id="IPR036875">
    <property type="entry name" value="Znf_CCHC_sf"/>
</dbReference>
<dbReference type="InParanoid" id="A0A1Q3BIY9"/>